<dbReference type="GO" id="GO:0008168">
    <property type="term" value="F:methyltransferase activity"/>
    <property type="evidence" value="ECO:0007669"/>
    <property type="project" value="UniProtKB-KW"/>
</dbReference>
<feature type="compositionally biased region" description="Acidic residues" evidence="2">
    <location>
        <begin position="37"/>
        <end position="46"/>
    </location>
</feature>
<feature type="region of interest" description="Disordered" evidence="2">
    <location>
        <begin position="1"/>
        <end position="57"/>
    </location>
</feature>
<evidence type="ECO:0000256" key="1">
    <source>
        <dbReference type="ARBA" id="ARBA00038158"/>
    </source>
</evidence>
<feature type="compositionally biased region" description="Polar residues" evidence="2">
    <location>
        <begin position="1"/>
        <end position="12"/>
    </location>
</feature>
<keyword evidence="4" id="KW-1185">Reference proteome</keyword>
<dbReference type="SUPFAM" id="SSF53335">
    <property type="entry name" value="S-adenosyl-L-methionine-dependent methyltransferases"/>
    <property type="match status" value="1"/>
</dbReference>
<dbReference type="Pfam" id="PF13489">
    <property type="entry name" value="Methyltransf_23"/>
    <property type="match status" value="1"/>
</dbReference>
<sequence length="357" mass="40366">MSTTNDTPTAPSNDEAPAPRAVDEPSIVHEEEPPIVPDEEETDDSSSDIGSSVASSRTSLASSVNAYRIEHGRAYQTRNEDKYHYPIDERESDRLDLQHWLCVMSFDGKLGLAPPNDEGSQVQRVLDVGTGTGIWAIAFGDEHPDAEVIGVDLVPPKVEFVPPNVILEVDDIDEPWTYNHSFDYIHSRMMTSSISNWKDYLQKCFDNLSPGGYFEMQEADLFPQSDDGTLKPDAAIIKSCTYVQQACTIFGRPFAKITDLAHTMTEVGFEDVVVTKNKWPMNTWPKDRHYKTLGMWSLENYLQGIEGWTMPAFTKGLNWKPEEVQVFLVDVRKEMKDTSIHAYWPVYSIYGKKPTKK</sequence>
<evidence type="ECO:0000256" key="2">
    <source>
        <dbReference type="SAM" id="MobiDB-lite"/>
    </source>
</evidence>
<comment type="caution">
    <text evidence="3">The sequence shown here is derived from an EMBL/GenBank/DDBJ whole genome shotgun (WGS) entry which is preliminary data.</text>
</comment>
<proteinExistence type="inferred from homology"/>
<evidence type="ECO:0000313" key="4">
    <source>
        <dbReference type="Proteomes" id="UP000186583"/>
    </source>
</evidence>
<dbReference type="PANTHER" id="PTHR43591:SF31">
    <property type="entry name" value="LAEA-LIKE, PUTATIVE (AFU_ORTHOLOGUE AFUA_8G01930)-RELATED"/>
    <property type="match status" value="1"/>
</dbReference>
<organism evidence="3 4">
    <name type="scientific">Colletotrichum chlorophyti</name>
    <dbReference type="NCBI Taxonomy" id="708187"/>
    <lineage>
        <taxon>Eukaryota</taxon>
        <taxon>Fungi</taxon>
        <taxon>Dikarya</taxon>
        <taxon>Ascomycota</taxon>
        <taxon>Pezizomycotina</taxon>
        <taxon>Sordariomycetes</taxon>
        <taxon>Hypocreomycetidae</taxon>
        <taxon>Glomerellales</taxon>
        <taxon>Glomerellaceae</taxon>
        <taxon>Colletotrichum</taxon>
    </lineage>
</organism>
<dbReference type="InterPro" id="IPR029063">
    <property type="entry name" value="SAM-dependent_MTases_sf"/>
</dbReference>
<dbReference type="EMBL" id="MPGH01000164">
    <property type="protein sequence ID" value="OLN85494.1"/>
    <property type="molecule type" value="Genomic_DNA"/>
</dbReference>
<dbReference type="PANTHER" id="PTHR43591">
    <property type="entry name" value="METHYLTRANSFERASE"/>
    <property type="match status" value="1"/>
</dbReference>
<dbReference type="AlphaFoldDB" id="A0A1Q8RMD9"/>
<dbReference type="OrthoDB" id="2013972at2759"/>
<dbReference type="CDD" id="cd02440">
    <property type="entry name" value="AdoMet_MTases"/>
    <property type="match status" value="1"/>
</dbReference>
<feature type="compositionally biased region" description="Low complexity" evidence="2">
    <location>
        <begin position="47"/>
        <end position="57"/>
    </location>
</feature>
<reference evidence="3 4" key="1">
    <citation type="submission" date="2016-11" db="EMBL/GenBank/DDBJ databases">
        <title>Draft Genome Assembly of Colletotrichum chlorophyti a pathogen of herbaceous plants.</title>
        <authorList>
            <person name="Gan P."/>
            <person name="Narusaka M."/>
            <person name="Tsushima A."/>
            <person name="Narusaka Y."/>
            <person name="Takano Y."/>
            <person name="Shirasu K."/>
        </authorList>
    </citation>
    <scope>NUCLEOTIDE SEQUENCE [LARGE SCALE GENOMIC DNA]</scope>
    <source>
        <strain evidence="3 4">NTL11</strain>
    </source>
</reference>
<dbReference type="Proteomes" id="UP000186583">
    <property type="component" value="Unassembled WGS sequence"/>
</dbReference>
<evidence type="ECO:0000313" key="3">
    <source>
        <dbReference type="EMBL" id="OLN85494.1"/>
    </source>
</evidence>
<gene>
    <name evidence="3" type="ORF">CCHL11_08059</name>
</gene>
<keyword evidence="3" id="KW-0808">Transferase</keyword>
<dbReference type="STRING" id="708187.A0A1Q8RMD9"/>
<feature type="compositionally biased region" description="Basic and acidic residues" evidence="2">
    <location>
        <begin position="21"/>
        <end position="32"/>
    </location>
</feature>
<protein>
    <submittedName>
        <fullName evidence="3">Demethylmenaquinone methyltransferase 4</fullName>
    </submittedName>
</protein>
<name>A0A1Q8RMD9_9PEZI</name>
<keyword evidence="3" id="KW-0489">Methyltransferase</keyword>
<dbReference type="GO" id="GO:0032259">
    <property type="term" value="P:methylation"/>
    <property type="evidence" value="ECO:0007669"/>
    <property type="project" value="UniProtKB-KW"/>
</dbReference>
<comment type="similarity">
    <text evidence="1">Belongs to the methyltransferase superfamily. LaeA methyltransferase family.</text>
</comment>
<accession>A0A1Q8RMD9</accession>
<dbReference type="Gene3D" id="3.40.50.150">
    <property type="entry name" value="Vaccinia Virus protein VP39"/>
    <property type="match status" value="1"/>
</dbReference>